<dbReference type="Proteomes" id="UP000614601">
    <property type="component" value="Unassembled WGS sequence"/>
</dbReference>
<evidence type="ECO:0000256" key="6">
    <source>
        <dbReference type="ARBA" id="ARBA00023163"/>
    </source>
</evidence>
<feature type="domain" description="Anti-proliferative protein" evidence="12">
    <location>
        <begin position="298"/>
        <end position="410"/>
    </location>
</feature>
<accession>A0A811LDM7</accession>
<dbReference type="Pfam" id="PF07742">
    <property type="entry name" value="BTG"/>
    <property type="match status" value="1"/>
</dbReference>
<protein>
    <recommendedName>
        <fullName evidence="15">Pinin/SDK/MemA protein domain-containing protein</fullName>
    </recommendedName>
</protein>
<feature type="coiled-coil region" evidence="9">
    <location>
        <begin position="164"/>
        <end position="213"/>
    </location>
</feature>
<proteinExistence type="inferred from homology"/>
<dbReference type="Pfam" id="PF04696">
    <property type="entry name" value="Pinin_SDK_memA"/>
    <property type="match status" value="1"/>
</dbReference>
<dbReference type="PANTHER" id="PTHR12707">
    <property type="entry name" value="PINN"/>
    <property type="match status" value="1"/>
</dbReference>
<comment type="similarity">
    <text evidence="3">Belongs to the pinin family.</text>
</comment>
<organism evidence="13 14">
    <name type="scientific">Bursaphelenchus okinawaensis</name>
    <dbReference type="NCBI Taxonomy" id="465554"/>
    <lineage>
        <taxon>Eukaryota</taxon>
        <taxon>Metazoa</taxon>
        <taxon>Ecdysozoa</taxon>
        <taxon>Nematoda</taxon>
        <taxon>Chromadorea</taxon>
        <taxon>Rhabditida</taxon>
        <taxon>Tylenchina</taxon>
        <taxon>Tylenchomorpha</taxon>
        <taxon>Aphelenchoidea</taxon>
        <taxon>Aphelenchoididae</taxon>
        <taxon>Bursaphelenchus</taxon>
    </lineage>
</organism>
<keyword evidence="5" id="KW-0805">Transcription regulation</keyword>
<dbReference type="InterPro" id="IPR036054">
    <property type="entry name" value="BTG-like_sf"/>
</dbReference>
<dbReference type="GO" id="GO:0071013">
    <property type="term" value="C:catalytic step 2 spliceosome"/>
    <property type="evidence" value="ECO:0007669"/>
    <property type="project" value="TreeGrafter"/>
</dbReference>
<evidence type="ECO:0000256" key="5">
    <source>
        <dbReference type="ARBA" id="ARBA00023015"/>
    </source>
</evidence>
<keyword evidence="9" id="KW-0175">Coiled coil</keyword>
<comment type="caution">
    <text evidence="13">The sequence shown here is derived from an EMBL/GenBank/DDBJ whole genome shotgun (WGS) entry which is preliminary data.</text>
</comment>
<dbReference type="InterPro" id="IPR002087">
    <property type="entry name" value="Anti_prolifrtn"/>
</dbReference>
<evidence type="ECO:0000313" key="14">
    <source>
        <dbReference type="Proteomes" id="UP000614601"/>
    </source>
</evidence>
<comment type="subcellular location">
    <subcellularLocation>
        <location evidence="1">Nucleus</location>
    </subcellularLocation>
</comment>
<evidence type="ECO:0000256" key="4">
    <source>
        <dbReference type="ARBA" id="ARBA00022664"/>
    </source>
</evidence>
<keyword evidence="8" id="KW-0539">Nucleus</keyword>
<dbReference type="PANTHER" id="PTHR12707:SF0">
    <property type="entry name" value="PININ"/>
    <property type="match status" value="1"/>
</dbReference>
<evidence type="ECO:0000256" key="2">
    <source>
        <dbReference type="ARBA" id="ARBA00007989"/>
    </source>
</evidence>
<keyword evidence="14" id="KW-1185">Reference proteome</keyword>
<evidence type="ECO:0008006" key="15">
    <source>
        <dbReference type="Google" id="ProtNLM"/>
    </source>
</evidence>
<sequence length="574" mass="66044">MTDMETGKLDKALDELKEINDNIAALNGRPAEKEPRKPITMNDAEKPETRKRLLVRAPEGGESGKRKVVVYSESEPLGKRSRQEENGHRRFVPASGPTPSIPRRSLQSSVVLPIETKSREETLSKLKQSEKAEDSKRNRRLFGNLLMGTLDRFQKEEKNVAPKVDAQVQKQREVEKRLEASKREERERLLKQKHDLESRKRDKEIEILKLKRQNAIKHNLGEKETHFGRLKLFIQTQTKPPIFYLPAKHTLRSLELLKESAKNMDTLIEKCREVADRDLREVEVEGEGSTEEIIETRMYTEIKEATYVLTSFIIKQVPRQKVAWFAEAFANHMLCRVFNYYVDPTKLLHNEMDSNGYWVIVNKNHQFISPVVIQATIEVALGGGELMAHLPSELAISIKIGEVKARINGKVSLIWKDMGCNAYSPVPWPVLRQSLSERTVMVLSYDQKIRSDFIPLELVDAEKVGHNFPLVGVDAKLLNGKVKMFRAAGPARFVFTALNFACTRFGNRRRRSKTLTSIKENSKNDLSIRRASQEMVPCEERSHFFSNNWWNNFLNSAYFLEALGHCQRPLSQFH</sequence>
<gene>
    <name evidence="13" type="ORF">BOKJ2_LOCUS11529</name>
</gene>
<keyword evidence="7" id="KW-0508">mRNA splicing</keyword>
<dbReference type="EMBL" id="CAJFCW020000005">
    <property type="protein sequence ID" value="CAG9120738.1"/>
    <property type="molecule type" value="Genomic_DNA"/>
</dbReference>
<feature type="region of interest" description="Disordered" evidence="10">
    <location>
        <begin position="22"/>
        <end position="113"/>
    </location>
</feature>
<dbReference type="GO" id="GO:0008380">
    <property type="term" value="P:RNA splicing"/>
    <property type="evidence" value="ECO:0007669"/>
    <property type="project" value="UniProtKB-KW"/>
</dbReference>
<dbReference type="Proteomes" id="UP000783686">
    <property type="component" value="Unassembled WGS sequence"/>
</dbReference>
<evidence type="ECO:0000313" key="13">
    <source>
        <dbReference type="EMBL" id="CAD5225339.1"/>
    </source>
</evidence>
<keyword evidence="6" id="KW-0804">Transcription</keyword>
<feature type="compositionally biased region" description="Basic and acidic residues" evidence="10">
    <location>
        <begin position="76"/>
        <end position="88"/>
    </location>
</feature>
<evidence type="ECO:0000256" key="3">
    <source>
        <dbReference type="ARBA" id="ARBA00010386"/>
    </source>
</evidence>
<evidence type="ECO:0000256" key="9">
    <source>
        <dbReference type="SAM" id="Coils"/>
    </source>
</evidence>
<reference evidence="13" key="1">
    <citation type="submission" date="2020-09" db="EMBL/GenBank/DDBJ databases">
        <authorList>
            <person name="Kikuchi T."/>
        </authorList>
    </citation>
    <scope>NUCLEOTIDE SEQUENCE</scope>
    <source>
        <strain evidence="13">SH1</strain>
    </source>
</reference>
<dbReference type="GO" id="GO:0006397">
    <property type="term" value="P:mRNA processing"/>
    <property type="evidence" value="ECO:0007669"/>
    <property type="project" value="UniProtKB-KW"/>
</dbReference>
<dbReference type="Gene3D" id="3.90.640.90">
    <property type="entry name" value="Anti-proliferative protein, N-terminal domain"/>
    <property type="match status" value="1"/>
</dbReference>
<comment type="similarity">
    <text evidence="2">Belongs to the BTG family.</text>
</comment>
<dbReference type="OrthoDB" id="4349954at2759"/>
<feature type="domain" description="Pinin/SDK/MemA protein" evidence="11">
    <location>
        <begin position="133"/>
        <end position="261"/>
    </location>
</feature>
<evidence type="ECO:0000259" key="12">
    <source>
        <dbReference type="Pfam" id="PF07742"/>
    </source>
</evidence>
<keyword evidence="4" id="KW-0507">mRNA processing</keyword>
<name>A0A811LDM7_9BILA</name>
<feature type="compositionally biased region" description="Basic and acidic residues" evidence="10">
    <location>
        <begin position="30"/>
        <end position="51"/>
    </location>
</feature>
<dbReference type="SUPFAM" id="SSF160696">
    <property type="entry name" value="BTG domain-like"/>
    <property type="match status" value="1"/>
</dbReference>
<evidence type="ECO:0000256" key="8">
    <source>
        <dbReference type="ARBA" id="ARBA00023242"/>
    </source>
</evidence>
<evidence type="ECO:0000256" key="7">
    <source>
        <dbReference type="ARBA" id="ARBA00023187"/>
    </source>
</evidence>
<evidence type="ECO:0000256" key="1">
    <source>
        <dbReference type="ARBA" id="ARBA00004123"/>
    </source>
</evidence>
<evidence type="ECO:0000256" key="10">
    <source>
        <dbReference type="SAM" id="MobiDB-lite"/>
    </source>
</evidence>
<dbReference type="EMBL" id="CAJFDH010000005">
    <property type="protein sequence ID" value="CAD5225339.1"/>
    <property type="molecule type" value="Genomic_DNA"/>
</dbReference>
<dbReference type="AlphaFoldDB" id="A0A811LDM7"/>
<evidence type="ECO:0000259" key="11">
    <source>
        <dbReference type="Pfam" id="PF04696"/>
    </source>
</evidence>
<dbReference type="InterPro" id="IPR039853">
    <property type="entry name" value="Pinin"/>
</dbReference>
<dbReference type="InterPro" id="IPR006786">
    <property type="entry name" value="Pinin_SDK_MemA"/>
</dbReference>